<comment type="caution">
    <text evidence="1">The sequence shown here is derived from an EMBL/GenBank/DDBJ whole genome shotgun (WGS) entry which is preliminary data.</text>
</comment>
<dbReference type="Proteomes" id="UP001271792">
    <property type="component" value="Unassembled WGS sequence"/>
</dbReference>
<gene>
    <name evidence="1" type="ORF">SK571_36785</name>
</gene>
<dbReference type="EMBL" id="JAXAVV010000024">
    <property type="protein sequence ID" value="MDX8054959.1"/>
    <property type="molecule type" value="Genomic_DNA"/>
</dbReference>
<dbReference type="RefSeq" id="WP_319988722.1">
    <property type="nucleotide sequence ID" value="NZ_JAXAVV010000024.1"/>
</dbReference>
<keyword evidence="2" id="KW-1185">Reference proteome</keyword>
<evidence type="ECO:0000313" key="1">
    <source>
        <dbReference type="EMBL" id="MDX8054959.1"/>
    </source>
</evidence>
<proteinExistence type="predicted"/>
<accession>A0ABU4U3W1</accession>
<evidence type="ECO:0000313" key="2">
    <source>
        <dbReference type="Proteomes" id="UP001271792"/>
    </source>
</evidence>
<reference evidence="1 2" key="1">
    <citation type="submission" date="2023-11" db="EMBL/GenBank/DDBJ databases">
        <title>Lentzea sokolovensis, sp. nov., Lentzea kristufkii, sp. nov., and Lentzea miocenensis, sp. nov., rare actinobacteria from Sokolov Coal Basin, Miocene lacustrine sediment, Czech Republic.</title>
        <authorList>
            <person name="Lara A."/>
            <person name="Kotroba L."/>
            <person name="Nouioui I."/>
            <person name="Neumann-Schaal M."/>
            <person name="Mast Y."/>
            <person name="Chronakova A."/>
        </authorList>
    </citation>
    <scope>NUCLEOTIDE SEQUENCE [LARGE SCALE GENOMIC DNA]</scope>
    <source>
        <strain evidence="1 2">BCCO 10_0798</strain>
    </source>
</reference>
<protein>
    <submittedName>
        <fullName evidence="1">Uncharacterized protein</fullName>
    </submittedName>
</protein>
<name>A0ABU4U3W1_9PSEU</name>
<reference evidence="1 2" key="2">
    <citation type="submission" date="2023-11" db="EMBL/GenBank/DDBJ databases">
        <authorList>
            <person name="Lara A.C."/>
            <person name="Chronakova A."/>
        </authorList>
    </citation>
    <scope>NUCLEOTIDE SEQUENCE [LARGE SCALE GENOMIC DNA]</scope>
    <source>
        <strain evidence="1 2">BCCO 10_0798</strain>
    </source>
</reference>
<sequence>MFFLTVIVVCSGVIQAALSGDLIDDARWHLMRRDVLVPEVVGDLGAHAAQDVFEVGAS</sequence>
<organism evidence="1 2">
    <name type="scientific">Lentzea kristufekii</name>
    <dbReference type="NCBI Taxonomy" id="3095430"/>
    <lineage>
        <taxon>Bacteria</taxon>
        <taxon>Bacillati</taxon>
        <taxon>Actinomycetota</taxon>
        <taxon>Actinomycetes</taxon>
        <taxon>Pseudonocardiales</taxon>
        <taxon>Pseudonocardiaceae</taxon>
        <taxon>Lentzea</taxon>
    </lineage>
</organism>